<evidence type="ECO:0000256" key="4">
    <source>
        <dbReference type="SAM" id="SignalP"/>
    </source>
</evidence>
<dbReference type="AlphaFoldDB" id="A0A6A6B5Y5"/>
<feature type="binding site" evidence="2">
    <location>
        <position position="248"/>
    </location>
    <ligand>
        <name>FAD</name>
        <dbReference type="ChEBI" id="CHEBI:57692"/>
    </ligand>
</feature>
<comment type="similarity">
    <text evidence="1 3">Belongs to the GMC oxidoreductase family.</text>
</comment>
<keyword evidence="2 3" id="KW-0274">FAD</keyword>
<organism evidence="6 7">
    <name type="scientific">Aplosporella prunicola CBS 121167</name>
    <dbReference type="NCBI Taxonomy" id="1176127"/>
    <lineage>
        <taxon>Eukaryota</taxon>
        <taxon>Fungi</taxon>
        <taxon>Dikarya</taxon>
        <taxon>Ascomycota</taxon>
        <taxon>Pezizomycotina</taxon>
        <taxon>Dothideomycetes</taxon>
        <taxon>Dothideomycetes incertae sedis</taxon>
        <taxon>Botryosphaeriales</taxon>
        <taxon>Aplosporellaceae</taxon>
        <taxon>Aplosporella</taxon>
    </lineage>
</organism>
<evidence type="ECO:0000256" key="1">
    <source>
        <dbReference type="ARBA" id="ARBA00010790"/>
    </source>
</evidence>
<gene>
    <name evidence="6" type="ORF">K452DRAFT_328380</name>
</gene>
<name>A0A6A6B5Y5_9PEZI</name>
<feature type="binding site" evidence="2">
    <location>
        <begin position="541"/>
        <end position="542"/>
    </location>
    <ligand>
        <name>FAD</name>
        <dbReference type="ChEBI" id="CHEBI:57692"/>
    </ligand>
</feature>
<dbReference type="PIRSF" id="PIRSF000137">
    <property type="entry name" value="Alcohol_oxidase"/>
    <property type="match status" value="1"/>
</dbReference>
<dbReference type="GeneID" id="54302475"/>
<dbReference type="EMBL" id="ML995494">
    <property type="protein sequence ID" value="KAF2139038.1"/>
    <property type="molecule type" value="Genomic_DNA"/>
</dbReference>
<evidence type="ECO:0000313" key="7">
    <source>
        <dbReference type="Proteomes" id="UP000799438"/>
    </source>
</evidence>
<dbReference type="Pfam" id="PF00732">
    <property type="entry name" value="GMC_oxred_N"/>
    <property type="match status" value="1"/>
</dbReference>
<accession>A0A6A6B5Y5</accession>
<dbReference type="Gene3D" id="3.50.50.60">
    <property type="entry name" value="FAD/NAD(P)-binding domain"/>
    <property type="match status" value="1"/>
</dbReference>
<dbReference type="SUPFAM" id="SSF51905">
    <property type="entry name" value="FAD/NAD(P)-binding domain"/>
    <property type="match status" value="1"/>
</dbReference>
<keyword evidence="3" id="KW-0285">Flavoprotein</keyword>
<dbReference type="InterPro" id="IPR053208">
    <property type="entry name" value="GMC_Oxidoreductase_CD"/>
</dbReference>
<dbReference type="Pfam" id="PF05199">
    <property type="entry name" value="GMC_oxred_C"/>
    <property type="match status" value="1"/>
</dbReference>
<dbReference type="SUPFAM" id="SSF54373">
    <property type="entry name" value="FAD-linked reductases, C-terminal domain"/>
    <property type="match status" value="1"/>
</dbReference>
<comment type="cofactor">
    <cofactor evidence="2">
        <name>FAD</name>
        <dbReference type="ChEBI" id="CHEBI:57692"/>
    </cofactor>
</comment>
<dbReference type="GO" id="GO:0050660">
    <property type="term" value="F:flavin adenine dinucleotide binding"/>
    <property type="evidence" value="ECO:0007669"/>
    <property type="project" value="InterPro"/>
</dbReference>
<dbReference type="RefSeq" id="XP_033394751.1">
    <property type="nucleotide sequence ID" value="XM_033544979.1"/>
</dbReference>
<protein>
    <submittedName>
        <fullName evidence="6">GMC oxidoreductase</fullName>
    </submittedName>
</protein>
<feature type="chain" id="PRO_5025555327" evidence="4">
    <location>
        <begin position="20"/>
        <end position="559"/>
    </location>
</feature>
<feature type="signal peptide" evidence="4">
    <location>
        <begin position="1"/>
        <end position="19"/>
    </location>
</feature>
<dbReference type="PROSITE" id="PS00623">
    <property type="entry name" value="GMC_OXRED_1"/>
    <property type="match status" value="1"/>
</dbReference>
<dbReference type="PANTHER" id="PTHR47190">
    <property type="entry name" value="DEHYDROGENASE, PUTATIVE-RELATED"/>
    <property type="match status" value="1"/>
</dbReference>
<dbReference type="PRINTS" id="PR00420">
    <property type="entry name" value="RNGMNOXGNASE"/>
</dbReference>
<sequence length="559" mass="59934">MKSSTAALVLGVLSPLALAAPLDVKLSTASDWTAEEWDAIVVGAGPAGIIVADRLSEAGKKTLLLEGGGKSYGVTGGTEKPEWLEGTDLSRVDVPGLYNTIFADRGNLICGNITTFGGCTIGGSSAINAGLYFEPPAADYDWYFPEGWKSKDVDAATARLYARQPQRVVTSKNQKMYNQQGYEAAKDWIVNSAGYKEVDINGAADLKAEVFGHPAFDYNDGQRGGPTTTYLQTALGRSNFHLESGVKVQRVVRDGKKATGVVANVDGAETTIKLADNGRVVLSGGAIYSPQILMYSAIGDPEVLSRLAAGGILGDVTPSEWINNTAVGDGLFDNPNTFIELEDEKVPAYTYQYDEPVKSDVELYLKERSGPLAFAGQTSVFWTYMNHTDGTSTGVQGTINTFGYQDYTNKNTISLNVYGTSGLLSKGKVNIDENFLPAPSDDVYYSDAENRDAEDIAQFIYNLFQKLPATGLKPLNLPANSTKDEIKTYITKPSAYAAGMVNHWSSSCRFGSCVDTNAQVIGTDNIHVVDGSIVAPLTVNPQFGIMVAAERASELILKL</sequence>
<dbReference type="Proteomes" id="UP000799438">
    <property type="component" value="Unassembled WGS sequence"/>
</dbReference>
<evidence type="ECO:0000313" key="6">
    <source>
        <dbReference type="EMBL" id="KAF2139038.1"/>
    </source>
</evidence>
<feature type="binding site" evidence="2">
    <location>
        <position position="531"/>
    </location>
    <ligand>
        <name>FAD</name>
        <dbReference type="ChEBI" id="CHEBI:57692"/>
    </ligand>
</feature>
<reference evidence="6" key="1">
    <citation type="journal article" date="2020" name="Stud. Mycol.">
        <title>101 Dothideomycetes genomes: a test case for predicting lifestyles and emergence of pathogens.</title>
        <authorList>
            <person name="Haridas S."/>
            <person name="Albert R."/>
            <person name="Binder M."/>
            <person name="Bloem J."/>
            <person name="Labutti K."/>
            <person name="Salamov A."/>
            <person name="Andreopoulos B."/>
            <person name="Baker S."/>
            <person name="Barry K."/>
            <person name="Bills G."/>
            <person name="Bluhm B."/>
            <person name="Cannon C."/>
            <person name="Castanera R."/>
            <person name="Culley D."/>
            <person name="Daum C."/>
            <person name="Ezra D."/>
            <person name="Gonzalez J."/>
            <person name="Henrissat B."/>
            <person name="Kuo A."/>
            <person name="Liang C."/>
            <person name="Lipzen A."/>
            <person name="Lutzoni F."/>
            <person name="Magnuson J."/>
            <person name="Mondo S."/>
            <person name="Nolan M."/>
            <person name="Ohm R."/>
            <person name="Pangilinan J."/>
            <person name="Park H.-J."/>
            <person name="Ramirez L."/>
            <person name="Alfaro M."/>
            <person name="Sun H."/>
            <person name="Tritt A."/>
            <person name="Yoshinaga Y."/>
            <person name="Zwiers L.-H."/>
            <person name="Turgeon B."/>
            <person name="Goodwin S."/>
            <person name="Spatafora J."/>
            <person name="Crous P."/>
            <person name="Grigoriev I."/>
        </authorList>
    </citation>
    <scope>NUCLEOTIDE SEQUENCE</scope>
    <source>
        <strain evidence="6">CBS 121167</strain>
    </source>
</reference>
<dbReference type="OrthoDB" id="413885at2759"/>
<keyword evidence="7" id="KW-1185">Reference proteome</keyword>
<feature type="domain" description="Glucose-methanol-choline oxidoreductase N-terminal" evidence="5">
    <location>
        <begin position="118"/>
        <end position="141"/>
    </location>
</feature>
<evidence type="ECO:0000256" key="3">
    <source>
        <dbReference type="RuleBase" id="RU003968"/>
    </source>
</evidence>
<keyword evidence="4" id="KW-0732">Signal</keyword>
<dbReference type="InterPro" id="IPR012132">
    <property type="entry name" value="GMC_OxRdtase"/>
</dbReference>
<dbReference type="InterPro" id="IPR007867">
    <property type="entry name" value="GMC_OxRtase_C"/>
</dbReference>
<dbReference type="GO" id="GO:0016614">
    <property type="term" value="F:oxidoreductase activity, acting on CH-OH group of donors"/>
    <property type="evidence" value="ECO:0007669"/>
    <property type="project" value="InterPro"/>
</dbReference>
<evidence type="ECO:0000256" key="2">
    <source>
        <dbReference type="PIRSR" id="PIRSR000137-2"/>
    </source>
</evidence>
<evidence type="ECO:0000259" key="5">
    <source>
        <dbReference type="PROSITE" id="PS00623"/>
    </source>
</evidence>
<proteinExistence type="inferred from homology"/>
<dbReference type="InterPro" id="IPR036188">
    <property type="entry name" value="FAD/NAD-bd_sf"/>
</dbReference>
<dbReference type="PANTHER" id="PTHR47190:SF1">
    <property type="entry name" value="GLUCOSE-METHANOL-CHOLINE OXIDOREDUCTASE N-TERMINAL DOMAIN-CONTAINING PROTEIN"/>
    <property type="match status" value="1"/>
</dbReference>
<dbReference type="InterPro" id="IPR000172">
    <property type="entry name" value="GMC_OxRdtase_N"/>
</dbReference>
<dbReference type="Gene3D" id="3.30.410.10">
    <property type="entry name" value="Cholesterol Oxidase, domain 2"/>
    <property type="match status" value="1"/>
</dbReference>